<dbReference type="PROSITE" id="PS50110">
    <property type="entry name" value="RESPONSE_REGULATORY"/>
    <property type="match status" value="1"/>
</dbReference>
<keyword evidence="1 2" id="KW-0597">Phosphoprotein</keyword>
<dbReference type="RefSeq" id="WP_152841608.1">
    <property type="nucleotide sequence ID" value="NZ_WHUG01000022.1"/>
</dbReference>
<dbReference type="PANTHER" id="PTHR44591:SF19">
    <property type="entry name" value="TWO-COMPONENT RESPONSE REGULATOR-RELATED"/>
    <property type="match status" value="1"/>
</dbReference>
<dbReference type="SMART" id="SM00448">
    <property type="entry name" value="REC"/>
    <property type="match status" value="1"/>
</dbReference>
<keyword evidence="6" id="KW-1185">Reference proteome</keyword>
<dbReference type="GO" id="GO:0000160">
    <property type="term" value="P:phosphorelay signal transduction system"/>
    <property type="evidence" value="ECO:0007669"/>
    <property type="project" value="InterPro"/>
</dbReference>
<feature type="domain" description="Response regulatory" evidence="4">
    <location>
        <begin position="3"/>
        <end position="122"/>
    </location>
</feature>
<evidence type="ECO:0000313" key="6">
    <source>
        <dbReference type="Proteomes" id="UP000440498"/>
    </source>
</evidence>
<gene>
    <name evidence="5" type="ORF">GEV02_30695</name>
</gene>
<dbReference type="SUPFAM" id="SSF52172">
    <property type="entry name" value="CheY-like"/>
    <property type="match status" value="1"/>
</dbReference>
<reference evidence="5 6" key="1">
    <citation type="submission" date="2019-10" db="EMBL/GenBank/DDBJ databases">
        <title>Two novel species isolated from a subtropical stream in China.</title>
        <authorList>
            <person name="Lu H."/>
        </authorList>
    </citation>
    <scope>NUCLEOTIDE SEQUENCE [LARGE SCALE GENOMIC DNA]</scope>
    <source>
        <strain evidence="5 6">FT29W</strain>
    </source>
</reference>
<evidence type="ECO:0000259" key="4">
    <source>
        <dbReference type="PROSITE" id="PS50110"/>
    </source>
</evidence>
<dbReference type="Pfam" id="PF00072">
    <property type="entry name" value="Response_reg"/>
    <property type="match status" value="1"/>
</dbReference>
<feature type="region of interest" description="Disordered" evidence="3">
    <location>
        <begin position="134"/>
        <end position="158"/>
    </location>
</feature>
<name>A0A6A7NBG3_9BURK</name>
<evidence type="ECO:0000256" key="2">
    <source>
        <dbReference type="PROSITE-ProRule" id="PRU00169"/>
    </source>
</evidence>
<accession>A0A6A7NBG3</accession>
<dbReference type="PANTHER" id="PTHR44591">
    <property type="entry name" value="STRESS RESPONSE REGULATOR PROTEIN 1"/>
    <property type="match status" value="1"/>
</dbReference>
<dbReference type="Gene3D" id="3.40.50.2300">
    <property type="match status" value="1"/>
</dbReference>
<dbReference type="InterPro" id="IPR001789">
    <property type="entry name" value="Sig_transdc_resp-reg_receiver"/>
</dbReference>
<organism evidence="5 6">
    <name type="scientific">Rugamonas aquatica</name>
    <dbReference type="NCBI Taxonomy" id="2743357"/>
    <lineage>
        <taxon>Bacteria</taxon>
        <taxon>Pseudomonadati</taxon>
        <taxon>Pseudomonadota</taxon>
        <taxon>Betaproteobacteria</taxon>
        <taxon>Burkholderiales</taxon>
        <taxon>Oxalobacteraceae</taxon>
        <taxon>Telluria group</taxon>
        <taxon>Rugamonas</taxon>
    </lineage>
</organism>
<feature type="modified residue" description="4-aspartylphosphate" evidence="2">
    <location>
        <position position="56"/>
    </location>
</feature>
<evidence type="ECO:0000256" key="1">
    <source>
        <dbReference type="ARBA" id="ARBA00022553"/>
    </source>
</evidence>
<dbReference type="InterPro" id="IPR050595">
    <property type="entry name" value="Bact_response_regulator"/>
</dbReference>
<dbReference type="Proteomes" id="UP000440498">
    <property type="component" value="Unassembled WGS sequence"/>
</dbReference>
<evidence type="ECO:0000313" key="5">
    <source>
        <dbReference type="EMBL" id="MQA42510.1"/>
    </source>
</evidence>
<dbReference type="AlphaFoldDB" id="A0A6A7NBG3"/>
<protein>
    <submittedName>
        <fullName evidence="5">Response regulator</fullName>
    </submittedName>
</protein>
<dbReference type="InterPro" id="IPR011006">
    <property type="entry name" value="CheY-like_superfamily"/>
</dbReference>
<dbReference type="EMBL" id="WHUG01000022">
    <property type="protein sequence ID" value="MQA42510.1"/>
    <property type="molecule type" value="Genomic_DNA"/>
</dbReference>
<sequence>MSRILLVDDEPNMLSALQRALRQSSALAGAQIETFTNPFDALNRICVCDFDLAISDFMMPEMSGGEFLQALKDVSPLTVRIMLSASTDFSTAMAAINEAHVFRFLPKPWQQAELEQNILQGLEHRAALLVEAGRQPAGTPTPTPQEQEAQRLEQEEPGLLHVKRAADGSIIL</sequence>
<evidence type="ECO:0000256" key="3">
    <source>
        <dbReference type="SAM" id="MobiDB-lite"/>
    </source>
</evidence>
<proteinExistence type="predicted"/>
<comment type="caution">
    <text evidence="5">The sequence shown here is derived from an EMBL/GenBank/DDBJ whole genome shotgun (WGS) entry which is preliminary data.</text>
</comment>
<dbReference type="CDD" id="cd17569">
    <property type="entry name" value="REC_HupR-like"/>
    <property type="match status" value="1"/>
</dbReference>